<dbReference type="PIRSF" id="PIRSF003338">
    <property type="entry name" value="MAT1_metazoa"/>
    <property type="match status" value="1"/>
</dbReference>
<accession>B3MIK0</accession>
<dbReference type="STRING" id="7217.B3MIK0"/>
<dbReference type="InterPro" id="IPR004575">
    <property type="entry name" value="MAT1/Tfb3"/>
</dbReference>
<dbReference type="InterPro" id="IPR057657">
    <property type="entry name" value="MAT1_CAK-anch"/>
</dbReference>
<dbReference type="Pfam" id="PF25811">
    <property type="entry name" value="CAK-anch_MAT1"/>
    <property type="match status" value="1"/>
</dbReference>
<dbReference type="InterPro" id="IPR001841">
    <property type="entry name" value="Znf_RING"/>
</dbReference>
<gene>
    <name evidence="15" type="primary">Dana\GF11091</name>
    <name evidence="15" type="synonym">dana_GLEANR_11163</name>
    <name evidence="15" type="ORF">GF11091</name>
</gene>
<dbReference type="NCBIfam" id="TIGR00570">
    <property type="entry name" value="cdk7"/>
    <property type="match status" value="1"/>
</dbReference>
<dbReference type="GO" id="GO:0006289">
    <property type="term" value="P:nucleotide-excision repair"/>
    <property type="evidence" value="ECO:0007669"/>
    <property type="project" value="InterPro"/>
</dbReference>
<dbReference type="GeneID" id="6493956"/>
<dbReference type="OMA" id="QGLYYTA"/>
<dbReference type="SUPFAM" id="SSF57850">
    <property type="entry name" value="RING/U-box"/>
    <property type="match status" value="1"/>
</dbReference>
<comment type="function">
    <text evidence="10">Stabilizes the cyclin H-CDK7 complex to form a functional CDK-activating kinase (CAK) enzymatic complex.</text>
</comment>
<dbReference type="Gene3D" id="3.30.40.10">
    <property type="entry name" value="Zinc/RING finger domain, C3HC4 (zinc finger)"/>
    <property type="match status" value="1"/>
</dbReference>
<keyword evidence="10" id="KW-0131">Cell cycle</keyword>
<evidence type="ECO:0000256" key="3">
    <source>
        <dbReference type="ARBA" id="ARBA00022771"/>
    </source>
</evidence>
<dbReference type="Pfam" id="PF06391">
    <property type="entry name" value="MAT1"/>
    <property type="match status" value="1"/>
</dbReference>
<feature type="domain" description="RING-type" evidence="14">
    <location>
        <begin position="6"/>
        <end position="49"/>
    </location>
</feature>
<dbReference type="InterPro" id="IPR015877">
    <property type="entry name" value="MAT1_centre"/>
</dbReference>
<evidence type="ECO:0000256" key="8">
    <source>
        <dbReference type="ARBA" id="ARBA00077720"/>
    </source>
</evidence>
<evidence type="ECO:0000259" key="14">
    <source>
        <dbReference type="PROSITE" id="PS50089"/>
    </source>
</evidence>
<dbReference type="SMART" id="SM00184">
    <property type="entry name" value="RING"/>
    <property type="match status" value="1"/>
</dbReference>
<comment type="subunit">
    <text evidence="10">Associates with CDK7 and cyclin H.</text>
</comment>
<dbReference type="Pfam" id="PF17121">
    <property type="entry name" value="zf-C3HC4_5"/>
    <property type="match status" value="1"/>
</dbReference>
<keyword evidence="5 10" id="KW-0539">Nucleus</keyword>
<feature type="compositionally biased region" description="Basic and acidic residues" evidence="13">
    <location>
        <begin position="204"/>
        <end position="214"/>
    </location>
</feature>
<evidence type="ECO:0000256" key="6">
    <source>
        <dbReference type="ARBA" id="ARBA00074719"/>
    </source>
</evidence>
<dbReference type="GO" id="GO:0008270">
    <property type="term" value="F:zinc ion binding"/>
    <property type="evidence" value="ECO:0007669"/>
    <property type="project" value="UniProtKB-KW"/>
</dbReference>
<dbReference type="FunCoup" id="B3MIK0">
    <property type="interactions" value="1405"/>
</dbReference>
<dbReference type="Proteomes" id="UP000007801">
    <property type="component" value="Unassembled WGS sequence"/>
</dbReference>
<dbReference type="CDD" id="cd16517">
    <property type="entry name" value="RING-HC_MAT1"/>
    <property type="match status" value="1"/>
</dbReference>
<proteinExistence type="predicted"/>
<keyword evidence="3 11" id="KW-0863">Zinc-finger</keyword>
<dbReference type="PROSITE" id="PS00518">
    <property type="entry name" value="ZF_RING_1"/>
    <property type="match status" value="1"/>
</dbReference>
<dbReference type="PANTHER" id="PTHR12683:SF13">
    <property type="entry name" value="CDK-ACTIVATING KINASE ASSEMBLY FACTOR MAT1"/>
    <property type="match status" value="1"/>
</dbReference>
<dbReference type="InParanoid" id="B3MIK0"/>
<dbReference type="InterPro" id="IPR017907">
    <property type="entry name" value="Znf_RING_CS"/>
</dbReference>
<reference evidence="15 16" key="1">
    <citation type="journal article" date="2007" name="Nature">
        <title>Evolution of genes and genomes on the Drosophila phylogeny.</title>
        <authorList>
            <consortium name="Drosophila 12 Genomes Consortium"/>
            <person name="Clark A.G."/>
            <person name="Eisen M.B."/>
            <person name="Smith D.R."/>
            <person name="Bergman C.M."/>
            <person name="Oliver B."/>
            <person name="Markow T.A."/>
            <person name="Kaufman T.C."/>
            <person name="Kellis M."/>
            <person name="Gelbart W."/>
            <person name="Iyer V.N."/>
            <person name="Pollard D.A."/>
            <person name="Sackton T.B."/>
            <person name="Larracuente A.M."/>
            <person name="Singh N.D."/>
            <person name="Abad J.P."/>
            <person name="Abt D.N."/>
            <person name="Adryan B."/>
            <person name="Aguade M."/>
            <person name="Akashi H."/>
            <person name="Anderson W.W."/>
            <person name="Aquadro C.F."/>
            <person name="Ardell D.H."/>
            <person name="Arguello R."/>
            <person name="Artieri C.G."/>
            <person name="Barbash D.A."/>
            <person name="Barker D."/>
            <person name="Barsanti P."/>
            <person name="Batterham P."/>
            <person name="Batzoglou S."/>
            <person name="Begun D."/>
            <person name="Bhutkar A."/>
            <person name="Blanco E."/>
            <person name="Bosak S.A."/>
            <person name="Bradley R.K."/>
            <person name="Brand A.D."/>
            <person name="Brent M.R."/>
            <person name="Brooks A.N."/>
            <person name="Brown R.H."/>
            <person name="Butlin R.K."/>
            <person name="Caggese C."/>
            <person name="Calvi B.R."/>
            <person name="Bernardo de Carvalho A."/>
            <person name="Caspi A."/>
            <person name="Castrezana S."/>
            <person name="Celniker S.E."/>
            <person name="Chang J.L."/>
            <person name="Chapple C."/>
            <person name="Chatterji S."/>
            <person name="Chinwalla A."/>
            <person name="Civetta A."/>
            <person name="Clifton S.W."/>
            <person name="Comeron J.M."/>
            <person name="Costello J.C."/>
            <person name="Coyne J.A."/>
            <person name="Daub J."/>
            <person name="David R.G."/>
            <person name="Delcher A.L."/>
            <person name="Delehaunty K."/>
            <person name="Do C.B."/>
            <person name="Ebling H."/>
            <person name="Edwards K."/>
            <person name="Eickbush T."/>
            <person name="Evans J.D."/>
            <person name="Filipski A."/>
            <person name="Findeiss S."/>
            <person name="Freyhult E."/>
            <person name="Fulton L."/>
            <person name="Fulton R."/>
            <person name="Garcia A.C."/>
            <person name="Gardiner A."/>
            <person name="Garfield D.A."/>
            <person name="Garvin B.E."/>
            <person name="Gibson G."/>
            <person name="Gilbert D."/>
            <person name="Gnerre S."/>
            <person name="Godfrey J."/>
            <person name="Good R."/>
            <person name="Gotea V."/>
            <person name="Gravely B."/>
            <person name="Greenberg A.J."/>
            <person name="Griffiths-Jones S."/>
            <person name="Gross S."/>
            <person name="Guigo R."/>
            <person name="Gustafson E.A."/>
            <person name="Haerty W."/>
            <person name="Hahn M.W."/>
            <person name="Halligan D.L."/>
            <person name="Halpern A.L."/>
            <person name="Halter G.M."/>
            <person name="Han M.V."/>
            <person name="Heger A."/>
            <person name="Hillier L."/>
            <person name="Hinrichs A.S."/>
            <person name="Holmes I."/>
            <person name="Hoskins R.A."/>
            <person name="Hubisz M.J."/>
            <person name="Hultmark D."/>
            <person name="Huntley M.A."/>
            <person name="Jaffe D.B."/>
            <person name="Jagadeeshan S."/>
            <person name="Jeck W.R."/>
            <person name="Johnson J."/>
            <person name="Jones C.D."/>
            <person name="Jordan W.C."/>
            <person name="Karpen G.H."/>
            <person name="Kataoka E."/>
            <person name="Keightley P.D."/>
            <person name="Kheradpour P."/>
            <person name="Kirkness E.F."/>
            <person name="Koerich L.B."/>
            <person name="Kristiansen K."/>
            <person name="Kudrna D."/>
            <person name="Kulathinal R.J."/>
            <person name="Kumar S."/>
            <person name="Kwok R."/>
            <person name="Lander E."/>
            <person name="Langley C.H."/>
            <person name="Lapoint R."/>
            <person name="Lazzaro B.P."/>
            <person name="Lee S.J."/>
            <person name="Levesque L."/>
            <person name="Li R."/>
            <person name="Lin C.F."/>
            <person name="Lin M.F."/>
            <person name="Lindblad-Toh K."/>
            <person name="Llopart A."/>
            <person name="Long M."/>
            <person name="Low L."/>
            <person name="Lozovsky E."/>
            <person name="Lu J."/>
            <person name="Luo M."/>
            <person name="Machado C.A."/>
            <person name="Makalowski W."/>
            <person name="Marzo M."/>
            <person name="Matsuda M."/>
            <person name="Matzkin L."/>
            <person name="McAllister B."/>
            <person name="McBride C.S."/>
            <person name="McKernan B."/>
            <person name="McKernan K."/>
            <person name="Mendez-Lago M."/>
            <person name="Minx P."/>
            <person name="Mollenhauer M.U."/>
            <person name="Montooth K."/>
            <person name="Mount S.M."/>
            <person name="Mu X."/>
            <person name="Myers E."/>
            <person name="Negre B."/>
            <person name="Newfeld S."/>
            <person name="Nielsen R."/>
            <person name="Noor M.A."/>
            <person name="O'Grady P."/>
            <person name="Pachter L."/>
            <person name="Papaceit M."/>
            <person name="Parisi M.J."/>
            <person name="Parisi M."/>
            <person name="Parts L."/>
            <person name="Pedersen J.S."/>
            <person name="Pesole G."/>
            <person name="Phillippy A.M."/>
            <person name="Ponting C.P."/>
            <person name="Pop M."/>
            <person name="Porcelli D."/>
            <person name="Powell J.R."/>
            <person name="Prohaska S."/>
            <person name="Pruitt K."/>
            <person name="Puig M."/>
            <person name="Quesneville H."/>
            <person name="Ram K.R."/>
            <person name="Rand D."/>
            <person name="Rasmussen M.D."/>
            <person name="Reed L.K."/>
            <person name="Reenan R."/>
            <person name="Reily A."/>
            <person name="Remington K.A."/>
            <person name="Rieger T.T."/>
            <person name="Ritchie M.G."/>
            <person name="Robin C."/>
            <person name="Rogers Y.H."/>
            <person name="Rohde C."/>
            <person name="Rozas J."/>
            <person name="Rubenfield M.J."/>
            <person name="Ruiz A."/>
            <person name="Russo S."/>
            <person name="Salzberg S.L."/>
            <person name="Sanchez-Gracia A."/>
            <person name="Saranga D.J."/>
            <person name="Sato H."/>
            <person name="Schaeffer S.W."/>
            <person name="Schatz M.C."/>
            <person name="Schlenke T."/>
            <person name="Schwartz R."/>
            <person name="Segarra C."/>
            <person name="Singh R.S."/>
            <person name="Sirot L."/>
            <person name="Sirota M."/>
            <person name="Sisneros N.B."/>
            <person name="Smith C.D."/>
            <person name="Smith T.F."/>
            <person name="Spieth J."/>
            <person name="Stage D.E."/>
            <person name="Stark A."/>
            <person name="Stephan W."/>
            <person name="Strausberg R.L."/>
            <person name="Strempel S."/>
            <person name="Sturgill D."/>
            <person name="Sutton G."/>
            <person name="Sutton G.G."/>
            <person name="Tao W."/>
            <person name="Teichmann S."/>
            <person name="Tobari Y.N."/>
            <person name="Tomimura Y."/>
            <person name="Tsolas J.M."/>
            <person name="Valente V.L."/>
            <person name="Venter E."/>
            <person name="Venter J.C."/>
            <person name="Vicario S."/>
            <person name="Vieira F.G."/>
            <person name="Vilella A.J."/>
            <person name="Villasante A."/>
            <person name="Walenz B."/>
            <person name="Wang J."/>
            <person name="Wasserman M."/>
            <person name="Watts T."/>
            <person name="Wilson D."/>
            <person name="Wilson R.K."/>
            <person name="Wing R.A."/>
            <person name="Wolfner M.F."/>
            <person name="Wong A."/>
            <person name="Wong G.K."/>
            <person name="Wu C.I."/>
            <person name="Wu G."/>
            <person name="Yamamoto D."/>
            <person name="Yang H.P."/>
            <person name="Yang S.P."/>
            <person name="Yorke J.A."/>
            <person name="Yoshida K."/>
            <person name="Zdobnov E."/>
            <person name="Zhang P."/>
            <person name="Zhang Y."/>
            <person name="Zimin A.V."/>
            <person name="Baldwin J."/>
            <person name="Abdouelleil A."/>
            <person name="Abdulkadir J."/>
            <person name="Abebe A."/>
            <person name="Abera B."/>
            <person name="Abreu J."/>
            <person name="Acer S.C."/>
            <person name="Aftuck L."/>
            <person name="Alexander A."/>
            <person name="An P."/>
            <person name="Anderson E."/>
            <person name="Anderson S."/>
            <person name="Arachi H."/>
            <person name="Azer M."/>
            <person name="Bachantsang P."/>
            <person name="Barry A."/>
            <person name="Bayul T."/>
            <person name="Berlin A."/>
            <person name="Bessette D."/>
            <person name="Bloom T."/>
            <person name="Blye J."/>
            <person name="Boguslavskiy L."/>
            <person name="Bonnet C."/>
            <person name="Boukhgalter B."/>
            <person name="Bourzgui I."/>
            <person name="Brown A."/>
            <person name="Cahill P."/>
            <person name="Channer S."/>
            <person name="Cheshatsang Y."/>
            <person name="Chuda L."/>
            <person name="Citroen M."/>
            <person name="Collymore A."/>
            <person name="Cooke P."/>
            <person name="Costello M."/>
            <person name="D'Aco K."/>
            <person name="Daza R."/>
            <person name="De Haan G."/>
            <person name="DeGray S."/>
            <person name="DeMaso C."/>
            <person name="Dhargay N."/>
            <person name="Dooley K."/>
            <person name="Dooley E."/>
            <person name="Doricent M."/>
            <person name="Dorje P."/>
            <person name="Dorjee K."/>
            <person name="Dupes A."/>
            <person name="Elong R."/>
            <person name="Falk J."/>
            <person name="Farina A."/>
            <person name="Faro S."/>
            <person name="Ferguson D."/>
            <person name="Fisher S."/>
            <person name="Foley C.D."/>
            <person name="Franke A."/>
            <person name="Friedrich D."/>
            <person name="Gadbois L."/>
            <person name="Gearin G."/>
            <person name="Gearin C.R."/>
            <person name="Giannoukos G."/>
            <person name="Goode T."/>
            <person name="Graham J."/>
            <person name="Grandbois E."/>
            <person name="Grewal S."/>
            <person name="Gyaltsen K."/>
            <person name="Hafez N."/>
            <person name="Hagos B."/>
            <person name="Hall J."/>
            <person name="Henson C."/>
            <person name="Hollinger A."/>
            <person name="Honan T."/>
            <person name="Huard M.D."/>
            <person name="Hughes L."/>
            <person name="Hurhula B."/>
            <person name="Husby M.E."/>
            <person name="Kamat A."/>
            <person name="Kanga B."/>
            <person name="Kashin S."/>
            <person name="Khazanovich D."/>
            <person name="Kisner P."/>
            <person name="Lance K."/>
            <person name="Lara M."/>
            <person name="Lee W."/>
            <person name="Lennon N."/>
            <person name="Letendre F."/>
            <person name="LeVine R."/>
            <person name="Lipovsky A."/>
            <person name="Liu X."/>
            <person name="Liu J."/>
            <person name="Liu S."/>
            <person name="Lokyitsang T."/>
            <person name="Lokyitsang Y."/>
            <person name="Lubonja R."/>
            <person name="Lui A."/>
            <person name="MacDonald P."/>
            <person name="Magnisalis V."/>
            <person name="Maru K."/>
            <person name="Matthews C."/>
            <person name="McCusker W."/>
            <person name="McDonough S."/>
            <person name="Mehta T."/>
            <person name="Meldrim J."/>
            <person name="Meneus L."/>
            <person name="Mihai O."/>
            <person name="Mihalev A."/>
            <person name="Mihova T."/>
            <person name="Mittelman R."/>
            <person name="Mlenga V."/>
            <person name="Montmayeur A."/>
            <person name="Mulrain L."/>
            <person name="Navidi A."/>
            <person name="Naylor J."/>
            <person name="Negash T."/>
            <person name="Nguyen T."/>
            <person name="Nguyen N."/>
            <person name="Nicol R."/>
            <person name="Norbu C."/>
            <person name="Norbu N."/>
            <person name="Novod N."/>
            <person name="O'Neill B."/>
            <person name="Osman S."/>
            <person name="Markiewicz E."/>
            <person name="Oyono O.L."/>
            <person name="Patti C."/>
            <person name="Phunkhang P."/>
            <person name="Pierre F."/>
            <person name="Priest M."/>
            <person name="Raghuraman S."/>
            <person name="Rege F."/>
            <person name="Reyes R."/>
            <person name="Rise C."/>
            <person name="Rogov P."/>
            <person name="Ross K."/>
            <person name="Ryan E."/>
            <person name="Settipalli S."/>
            <person name="Shea T."/>
            <person name="Sherpa N."/>
            <person name="Shi L."/>
            <person name="Shih D."/>
            <person name="Sparrow T."/>
            <person name="Spaulding J."/>
            <person name="Stalker J."/>
            <person name="Stange-Thomann N."/>
            <person name="Stavropoulos S."/>
            <person name="Stone C."/>
            <person name="Strader C."/>
            <person name="Tesfaye S."/>
            <person name="Thomson T."/>
            <person name="Thoulutsang Y."/>
            <person name="Thoulutsang D."/>
            <person name="Topham K."/>
            <person name="Topping I."/>
            <person name="Tsamla T."/>
            <person name="Vassiliev H."/>
            <person name="Vo A."/>
            <person name="Wangchuk T."/>
            <person name="Wangdi T."/>
            <person name="Weiand M."/>
            <person name="Wilkinson J."/>
            <person name="Wilson A."/>
            <person name="Yadav S."/>
            <person name="Young G."/>
            <person name="Yu Q."/>
            <person name="Zembek L."/>
            <person name="Zhong D."/>
            <person name="Zimmer A."/>
            <person name="Zwirko Z."/>
            <person name="Jaffe D.B."/>
            <person name="Alvarez P."/>
            <person name="Brockman W."/>
            <person name="Butler J."/>
            <person name="Chin C."/>
            <person name="Gnerre S."/>
            <person name="Grabherr M."/>
            <person name="Kleber M."/>
            <person name="Mauceli E."/>
            <person name="MacCallum I."/>
        </authorList>
    </citation>
    <scope>NUCLEOTIDE SEQUENCE [LARGE SCALE GENOMIC DNA]</scope>
    <source>
        <strain evidence="16">Tucson 14024-0371.13</strain>
    </source>
</reference>
<dbReference type="HOGENOM" id="CLU_048466_0_1_1"/>
<evidence type="ECO:0000256" key="4">
    <source>
        <dbReference type="ARBA" id="ARBA00022833"/>
    </source>
</evidence>
<evidence type="ECO:0000256" key="2">
    <source>
        <dbReference type="ARBA" id="ARBA00022723"/>
    </source>
</evidence>
<keyword evidence="10" id="KW-0804">Transcription</keyword>
<dbReference type="AlphaFoldDB" id="B3MIK0"/>
<feature type="region of interest" description="Disordered" evidence="13">
    <location>
        <begin position="204"/>
        <end position="233"/>
    </location>
</feature>
<evidence type="ECO:0000256" key="5">
    <source>
        <dbReference type="ARBA" id="ARBA00023242"/>
    </source>
</evidence>
<dbReference type="PhylomeDB" id="B3MIK0"/>
<evidence type="ECO:0000313" key="15">
    <source>
        <dbReference type="EMBL" id="EDV38076.1"/>
    </source>
</evidence>
<evidence type="ECO:0000256" key="7">
    <source>
        <dbReference type="ARBA" id="ARBA00077380"/>
    </source>
</evidence>
<sequence>MDDQACPRCKTTKYRNPSLKLMVNVCGHTLCESCVDLLFLKGSGACPECMVPLRRNNFRVQLFEDPMVEKEVDIRRRILRDYNKREEDFGSLEEYNDYLEEIENIVFNLCNNIEIFETNKRIEAYKRDNREVIQRNKTRVGRDEYALEEMLELERVQEESRKKELEELEIEHKKKKARDKQALIEELMYSGKDAAQIVNEFAEKAEKQREEEKQLPPPKPATEFSTGIKFGQTADPSLLPVPKSEEGPLFVYEPFLVLTEGPAPPPPTEIEAKGYIAHIRGETPQENAGGFTSTIACERALQEALQGLYYTPTAGLSLAT</sequence>
<dbReference type="GO" id="GO:0061575">
    <property type="term" value="F:cyclin-dependent protein serine/threonine kinase activator activity"/>
    <property type="evidence" value="ECO:0007669"/>
    <property type="project" value="UniProtKB-UniRule"/>
</dbReference>
<name>B3MIK0_DROAN</name>
<dbReference type="PANTHER" id="PTHR12683">
    <property type="entry name" value="CDK-ACTIVATING KINASE ASSEMBLY FACTOR MAT1"/>
    <property type="match status" value="1"/>
</dbReference>
<keyword evidence="16" id="KW-1185">Reference proteome</keyword>
<dbReference type="SMR" id="B3MIK0"/>
<evidence type="ECO:0000313" key="16">
    <source>
        <dbReference type="Proteomes" id="UP000007801"/>
    </source>
</evidence>
<dbReference type="eggNOG" id="KOG3800">
    <property type="taxonomic scope" value="Eukaryota"/>
</dbReference>
<keyword evidence="10" id="KW-0805">Transcription regulation</keyword>
<dbReference type="GO" id="GO:0006357">
    <property type="term" value="P:regulation of transcription by RNA polymerase II"/>
    <property type="evidence" value="ECO:0007669"/>
    <property type="project" value="TreeGrafter"/>
</dbReference>
<keyword evidence="4" id="KW-0862">Zinc</keyword>
<organism evidence="15 16">
    <name type="scientific">Drosophila ananassae</name>
    <name type="common">Fruit fly</name>
    <dbReference type="NCBI Taxonomy" id="7217"/>
    <lineage>
        <taxon>Eukaryota</taxon>
        <taxon>Metazoa</taxon>
        <taxon>Ecdysozoa</taxon>
        <taxon>Arthropoda</taxon>
        <taxon>Hexapoda</taxon>
        <taxon>Insecta</taxon>
        <taxon>Pterygota</taxon>
        <taxon>Neoptera</taxon>
        <taxon>Endopterygota</taxon>
        <taxon>Diptera</taxon>
        <taxon>Brachycera</taxon>
        <taxon>Muscomorpha</taxon>
        <taxon>Ephydroidea</taxon>
        <taxon>Drosophilidae</taxon>
        <taxon>Drosophila</taxon>
        <taxon>Sophophora</taxon>
    </lineage>
</organism>
<feature type="coiled-coil region" evidence="12">
    <location>
        <begin position="148"/>
        <end position="185"/>
    </location>
</feature>
<evidence type="ECO:0000256" key="12">
    <source>
        <dbReference type="SAM" id="Coils"/>
    </source>
</evidence>
<evidence type="ECO:0000256" key="10">
    <source>
        <dbReference type="PIRNR" id="PIRNR003338"/>
    </source>
</evidence>
<keyword evidence="2" id="KW-0479">Metal-binding</keyword>
<dbReference type="GO" id="GO:0005675">
    <property type="term" value="C:transcription factor TFIIH holo complex"/>
    <property type="evidence" value="ECO:0007669"/>
    <property type="project" value="UniProtKB-UniRule"/>
</dbReference>
<dbReference type="CTD" id="36130"/>
<evidence type="ECO:0000256" key="11">
    <source>
        <dbReference type="PROSITE-ProRule" id="PRU00175"/>
    </source>
</evidence>
<dbReference type="FunFam" id="3.30.40.10:FF:000037">
    <property type="entry name" value="Cdk-activating kinase assembly factor MAT1, centre"/>
    <property type="match status" value="1"/>
</dbReference>
<dbReference type="EMBL" id="CH902619">
    <property type="protein sequence ID" value="EDV38076.1"/>
    <property type="molecule type" value="Genomic_DNA"/>
</dbReference>
<keyword evidence="12" id="KW-0175">Coiled coil</keyword>
<comment type="subcellular location">
    <subcellularLocation>
        <location evidence="1 10">Nucleus</location>
    </subcellularLocation>
</comment>
<evidence type="ECO:0000256" key="9">
    <source>
        <dbReference type="ARBA" id="ARBA00083888"/>
    </source>
</evidence>
<protein>
    <recommendedName>
        <fullName evidence="6 10">CDK-activating kinase assembly factor MAT1</fullName>
    </recommendedName>
    <alternativeName>
        <fullName evidence="9 10">CDK7/cyclin-H assembly factor</fullName>
    </alternativeName>
    <alternativeName>
        <fullName evidence="7 10">Menage a trois</fullName>
    </alternativeName>
    <alternativeName>
        <fullName evidence="8 10">RING finger protein MAT1</fullName>
    </alternativeName>
</protein>
<dbReference type="InterPro" id="IPR013083">
    <property type="entry name" value="Znf_RING/FYVE/PHD"/>
</dbReference>
<dbReference type="OrthoDB" id="5963at2759"/>
<dbReference type="PROSITE" id="PS50089">
    <property type="entry name" value="ZF_RING_2"/>
    <property type="match status" value="1"/>
</dbReference>
<evidence type="ECO:0000256" key="1">
    <source>
        <dbReference type="ARBA" id="ARBA00004123"/>
    </source>
</evidence>
<dbReference type="KEGG" id="dan:6493956"/>
<evidence type="ECO:0000256" key="13">
    <source>
        <dbReference type="SAM" id="MobiDB-lite"/>
    </source>
</evidence>